<dbReference type="EMBL" id="CP042469">
    <property type="protein sequence ID" value="QOX64519.1"/>
    <property type="molecule type" value="Genomic_DNA"/>
</dbReference>
<reference evidence="1" key="1">
    <citation type="submission" date="2019-08" db="EMBL/GenBank/DDBJ databases">
        <title>Genome sequence of Clostridiales bacterium MT110.</title>
        <authorList>
            <person name="Cao J."/>
        </authorList>
    </citation>
    <scope>NUCLEOTIDE SEQUENCE</scope>
    <source>
        <strain evidence="1">MT110</strain>
    </source>
</reference>
<gene>
    <name evidence="1" type="ORF">FRZ06_14800</name>
</gene>
<dbReference type="Proteomes" id="UP000594014">
    <property type="component" value="Chromosome"/>
</dbReference>
<organism evidence="1 2">
    <name type="scientific">Anoxybacterium hadale</name>
    <dbReference type="NCBI Taxonomy" id="3408580"/>
    <lineage>
        <taxon>Bacteria</taxon>
        <taxon>Bacillati</taxon>
        <taxon>Bacillota</taxon>
        <taxon>Clostridia</taxon>
        <taxon>Peptostreptococcales</taxon>
        <taxon>Anaerovoracaceae</taxon>
        <taxon>Anoxybacterium</taxon>
    </lineage>
</organism>
<keyword evidence="1" id="KW-0378">Hydrolase</keyword>
<keyword evidence="1" id="KW-0645">Protease</keyword>
<proteinExistence type="predicted"/>
<evidence type="ECO:0000313" key="1">
    <source>
        <dbReference type="EMBL" id="QOX64519.1"/>
    </source>
</evidence>
<accession>A0ACD1ADS1</accession>
<keyword evidence="2" id="KW-1185">Reference proteome</keyword>
<evidence type="ECO:0000313" key="2">
    <source>
        <dbReference type="Proteomes" id="UP000594014"/>
    </source>
</evidence>
<protein>
    <submittedName>
        <fullName evidence="1">Hydrogenase maturation protease</fullName>
    </submittedName>
</protein>
<sequence>MEDEAALKSGAMKPLTVLGIGNRLMEDDGIGNYVVKELRDRESFPMLRLEEGETDTEFCLDVLEETERIILIDAAHTGNLPGTVSVFQMDDEFFRGVAEAAMAHNYSILQAMKTYGCERAGLLIGIEAASVNCRIGLSEVMKEKFPRIVDVVAGHIENYLL</sequence>
<name>A0ACD1ADS1_9FIRM</name>